<dbReference type="AlphaFoldDB" id="A0A556CHW3"/>
<evidence type="ECO:0000256" key="2">
    <source>
        <dbReference type="ARBA" id="ARBA00023125"/>
    </source>
</evidence>
<organism evidence="6 7">
    <name type="scientific">Brevibacterium aurantiacum</name>
    <dbReference type="NCBI Taxonomy" id="273384"/>
    <lineage>
        <taxon>Bacteria</taxon>
        <taxon>Bacillati</taxon>
        <taxon>Actinomycetota</taxon>
        <taxon>Actinomycetes</taxon>
        <taxon>Micrococcales</taxon>
        <taxon>Brevibacteriaceae</taxon>
        <taxon>Brevibacterium</taxon>
    </lineage>
</organism>
<keyword evidence="2" id="KW-0238">DNA-binding</keyword>
<reference evidence="6 7" key="1">
    <citation type="submission" date="2019-07" db="EMBL/GenBank/DDBJ databases">
        <title>Draft genome sequence of Brevibacterium aurantiacum XU54 isolated from Xinjiang China.</title>
        <authorList>
            <person name="Xu X."/>
        </authorList>
    </citation>
    <scope>NUCLEOTIDE SEQUENCE [LARGE SCALE GENOMIC DNA]</scope>
    <source>
        <strain evidence="6 7">XU54</strain>
    </source>
</reference>
<dbReference type="InterPro" id="IPR018060">
    <property type="entry name" value="HTH_AraC"/>
</dbReference>
<dbReference type="PROSITE" id="PS01124">
    <property type="entry name" value="HTH_ARAC_FAMILY_2"/>
    <property type="match status" value="1"/>
</dbReference>
<evidence type="ECO:0000313" key="7">
    <source>
        <dbReference type="Proteomes" id="UP000316406"/>
    </source>
</evidence>
<feature type="compositionally biased region" description="Basic and acidic residues" evidence="4">
    <location>
        <begin position="1"/>
        <end position="16"/>
    </location>
</feature>
<name>A0A556CHW3_BREAU</name>
<accession>A0A556CHW3</accession>
<dbReference type="PANTHER" id="PTHR46796">
    <property type="entry name" value="HTH-TYPE TRANSCRIPTIONAL ACTIVATOR RHAS-RELATED"/>
    <property type="match status" value="1"/>
</dbReference>
<feature type="region of interest" description="Disordered" evidence="4">
    <location>
        <begin position="1"/>
        <end position="23"/>
    </location>
</feature>
<evidence type="ECO:0000256" key="1">
    <source>
        <dbReference type="ARBA" id="ARBA00023015"/>
    </source>
</evidence>
<keyword evidence="1" id="KW-0805">Transcription regulation</keyword>
<sequence length="332" mass="36819">MNDSSADRSPELDLSPRRLRGQSPEEALEVGTELYYPHQLRIRGIGSRFEMRATAIKVGPLSIGTLKYTAPVTVKTGPYEDAYQVNIALNGSFRTSAGSDVVVADRSRCAVYRPDVDTAFSGWDSPCTMFTVKIERSEFERIAAQYLGAEVPSPIDFELPMTVASGDGSAWMRSVRLLANLHQQGDAGPLLIDRMVEEVVVGLLWAAEHSFHRHLDRPSPASATALRRSRDLIHAIPEESLTLDVVARYAGVSGRSLQMAFRRELGSSPMQYLKSVRLDKAAEALRESNPRDHSVSEVARRFGFSHLGRFSSDYADRHGERPSETCRKSSHL</sequence>
<dbReference type="GO" id="GO:0043565">
    <property type="term" value="F:sequence-specific DNA binding"/>
    <property type="evidence" value="ECO:0007669"/>
    <property type="project" value="InterPro"/>
</dbReference>
<proteinExistence type="predicted"/>
<dbReference type="InterPro" id="IPR050204">
    <property type="entry name" value="AraC_XylS_family_regulators"/>
</dbReference>
<feature type="domain" description="HTH araC/xylS-type" evidence="5">
    <location>
        <begin position="227"/>
        <end position="328"/>
    </location>
</feature>
<evidence type="ECO:0000256" key="3">
    <source>
        <dbReference type="ARBA" id="ARBA00023163"/>
    </source>
</evidence>
<dbReference type="InterPro" id="IPR035418">
    <property type="entry name" value="AraC-bd_2"/>
</dbReference>
<dbReference type="SMART" id="SM00342">
    <property type="entry name" value="HTH_ARAC"/>
    <property type="match status" value="1"/>
</dbReference>
<evidence type="ECO:0000259" key="5">
    <source>
        <dbReference type="PROSITE" id="PS01124"/>
    </source>
</evidence>
<feature type="region of interest" description="Disordered" evidence="4">
    <location>
        <begin position="313"/>
        <end position="332"/>
    </location>
</feature>
<dbReference type="RefSeq" id="WP_143922277.1">
    <property type="nucleotide sequence ID" value="NZ_VLTK01000004.1"/>
</dbReference>
<protein>
    <submittedName>
        <fullName evidence="6">AraC family transcriptional regulator</fullName>
    </submittedName>
</protein>
<keyword evidence="7" id="KW-1185">Reference proteome</keyword>
<dbReference type="Pfam" id="PF12833">
    <property type="entry name" value="HTH_18"/>
    <property type="match status" value="1"/>
</dbReference>
<dbReference type="Pfam" id="PF14525">
    <property type="entry name" value="AraC_binding_2"/>
    <property type="match status" value="1"/>
</dbReference>
<evidence type="ECO:0000256" key="4">
    <source>
        <dbReference type="SAM" id="MobiDB-lite"/>
    </source>
</evidence>
<dbReference type="SUPFAM" id="SSF46689">
    <property type="entry name" value="Homeodomain-like"/>
    <property type="match status" value="2"/>
</dbReference>
<dbReference type="PANTHER" id="PTHR46796:SF12">
    <property type="entry name" value="HTH-TYPE DNA-BINDING TRANSCRIPTIONAL ACTIVATOR EUTR"/>
    <property type="match status" value="1"/>
</dbReference>
<dbReference type="Gene3D" id="1.10.10.60">
    <property type="entry name" value="Homeodomain-like"/>
    <property type="match status" value="1"/>
</dbReference>
<feature type="compositionally biased region" description="Basic and acidic residues" evidence="4">
    <location>
        <begin position="314"/>
        <end position="332"/>
    </location>
</feature>
<dbReference type="InterPro" id="IPR009057">
    <property type="entry name" value="Homeodomain-like_sf"/>
</dbReference>
<dbReference type="GO" id="GO:0003700">
    <property type="term" value="F:DNA-binding transcription factor activity"/>
    <property type="evidence" value="ECO:0007669"/>
    <property type="project" value="InterPro"/>
</dbReference>
<dbReference type="EMBL" id="VLTK01000004">
    <property type="protein sequence ID" value="TSI17025.1"/>
    <property type="molecule type" value="Genomic_DNA"/>
</dbReference>
<comment type="caution">
    <text evidence="6">The sequence shown here is derived from an EMBL/GenBank/DDBJ whole genome shotgun (WGS) entry which is preliminary data.</text>
</comment>
<gene>
    <name evidence="6" type="ORF">FO013_09480</name>
</gene>
<evidence type="ECO:0000313" key="6">
    <source>
        <dbReference type="EMBL" id="TSI17025.1"/>
    </source>
</evidence>
<dbReference type="Proteomes" id="UP000316406">
    <property type="component" value="Unassembled WGS sequence"/>
</dbReference>
<dbReference type="OrthoDB" id="5464689at2"/>
<keyword evidence="3" id="KW-0804">Transcription</keyword>